<name>A0A919DS91_9ACTN</name>
<reference evidence="2" key="1">
    <citation type="journal article" date="2014" name="Int. J. Syst. Evol. Microbiol.">
        <title>Complete genome sequence of Corynebacterium casei LMG S-19264T (=DSM 44701T), isolated from a smear-ripened cheese.</title>
        <authorList>
            <consortium name="US DOE Joint Genome Institute (JGI-PGF)"/>
            <person name="Walter F."/>
            <person name="Albersmeier A."/>
            <person name="Kalinowski J."/>
            <person name="Ruckert C."/>
        </authorList>
    </citation>
    <scope>NUCLEOTIDE SEQUENCE</scope>
    <source>
        <strain evidence="2">JCM 4784</strain>
    </source>
</reference>
<dbReference type="Pfam" id="PF04149">
    <property type="entry name" value="DUF397"/>
    <property type="match status" value="2"/>
</dbReference>
<organism evidence="2 3">
    <name type="scientific">Streptomyces longispororuber</name>
    <dbReference type="NCBI Taxonomy" id="68230"/>
    <lineage>
        <taxon>Bacteria</taxon>
        <taxon>Bacillati</taxon>
        <taxon>Actinomycetota</taxon>
        <taxon>Actinomycetes</taxon>
        <taxon>Kitasatosporales</taxon>
        <taxon>Streptomycetaceae</taxon>
        <taxon>Streptomyces</taxon>
    </lineage>
</organism>
<gene>
    <name evidence="2" type="ORF">GCM10018785_46020</name>
</gene>
<protein>
    <submittedName>
        <fullName evidence="2">Toxin</fullName>
    </submittedName>
</protein>
<evidence type="ECO:0000313" key="3">
    <source>
        <dbReference type="Proteomes" id="UP000608024"/>
    </source>
</evidence>
<sequence length="84" mass="9075">MTVSDDLQWYKSSYSDDEGASCIEVALDWRKSTYSDDEGANCVEVAHHDPTGIHIRDSKCPAGPRLFVSGPAWSAFVSAVLPGA</sequence>
<dbReference type="InterPro" id="IPR007278">
    <property type="entry name" value="DUF397"/>
</dbReference>
<accession>A0A919DS91</accession>
<keyword evidence="3" id="KW-1185">Reference proteome</keyword>
<dbReference type="AlphaFoldDB" id="A0A919DS91"/>
<proteinExistence type="predicted"/>
<dbReference type="Proteomes" id="UP000608024">
    <property type="component" value="Unassembled WGS sequence"/>
</dbReference>
<dbReference type="EMBL" id="BNBT01000077">
    <property type="protein sequence ID" value="GHE72650.1"/>
    <property type="molecule type" value="Genomic_DNA"/>
</dbReference>
<evidence type="ECO:0000313" key="2">
    <source>
        <dbReference type="EMBL" id="GHE72650.1"/>
    </source>
</evidence>
<feature type="domain" description="DUF397" evidence="1">
    <location>
        <begin position="7"/>
        <end position="26"/>
    </location>
</feature>
<comment type="caution">
    <text evidence="2">The sequence shown here is derived from an EMBL/GenBank/DDBJ whole genome shotgun (WGS) entry which is preliminary data.</text>
</comment>
<reference evidence="2" key="2">
    <citation type="submission" date="2020-09" db="EMBL/GenBank/DDBJ databases">
        <authorList>
            <person name="Sun Q."/>
            <person name="Ohkuma M."/>
        </authorList>
    </citation>
    <scope>NUCLEOTIDE SEQUENCE</scope>
    <source>
        <strain evidence="2">JCM 4784</strain>
    </source>
</reference>
<evidence type="ECO:0000259" key="1">
    <source>
        <dbReference type="Pfam" id="PF04149"/>
    </source>
</evidence>
<feature type="domain" description="DUF397" evidence="1">
    <location>
        <begin position="28"/>
        <end position="80"/>
    </location>
</feature>